<keyword evidence="5" id="KW-1185">Reference proteome</keyword>
<dbReference type="CDD" id="cd04622">
    <property type="entry name" value="CBS_pair_HRP1_like"/>
    <property type="match status" value="1"/>
</dbReference>
<dbReference type="PANTHER" id="PTHR43080">
    <property type="entry name" value="CBS DOMAIN-CONTAINING PROTEIN CBSX3, MITOCHONDRIAL"/>
    <property type="match status" value="1"/>
</dbReference>
<feature type="domain" description="CBS" evidence="3">
    <location>
        <begin position="7"/>
        <end position="63"/>
    </location>
</feature>
<organism evidence="4 5">
    <name type="scientific">Fervidicella metallireducens AeB</name>
    <dbReference type="NCBI Taxonomy" id="1403537"/>
    <lineage>
        <taxon>Bacteria</taxon>
        <taxon>Bacillati</taxon>
        <taxon>Bacillota</taxon>
        <taxon>Clostridia</taxon>
        <taxon>Eubacteriales</taxon>
        <taxon>Clostridiaceae</taxon>
        <taxon>Fervidicella</taxon>
    </lineage>
</organism>
<feature type="domain" description="CBS" evidence="3">
    <location>
        <begin position="72"/>
        <end position="127"/>
    </location>
</feature>
<dbReference type="InterPro" id="IPR051257">
    <property type="entry name" value="Diverse_CBS-Domain"/>
</dbReference>
<gene>
    <name evidence="4" type="ORF">Q428_04460</name>
</gene>
<sequence length="142" mass="15418">MKVRDMMSKNIATVKPDTPILEVAKVLKDMNIGSVPVCDGNKVVGIVTDRDIVIRELAMGKDVKRDVAKDVMTSGVTTATPEMDIHEASKIMAQRQIRRLPVVENGTLIGMLALGDIAVQSKLEDDAGEALSDISKPTHTMY</sequence>
<dbReference type="OrthoDB" id="9802114at2"/>
<dbReference type="AlphaFoldDB" id="A0A017RWN5"/>
<dbReference type="SUPFAM" id="SSF54631">
    <property type="entry name" value="CBS-domain pair"/>
    <property type="match status" value="1"/>
</dbReference>
<evidence type="ECO:0000259" key="3">
    <source>
        <dbReference type="PROSITE" id="PS51371"/>
    </source>
</evidence>
<evidence type="ECO:0000256" key="2">
    <source>
        <dbReference type="PROSITE-ProRule" id="PRU00703"/>
    </source>
</evidence>
<dbReference type="PANTHER" id="PTHR43080:SF2">
    <property type="entry name" value="CBS DOMAIN-CONTAINING PROTEIN"/>
    <property type="match status" value="1"/>
</dbReference>
<dbReference type="EMBL" id="AZQP01000009">
    <property type="protein sequence ID" value="EYE89057.1"/>
    <property type="molecule type" value="Genomic_DNA"/>
</dbReference>
<evidence type="ECO:0000313" key="5">
    <source>
        <dbReference type="Proteomes" id="UP000019681"/>
    </source>
</evidence>
<reference evidence="4 5" key="1">
    <citation type="journal article" date="2014" name="Genome Announc.">
        <title>Draft Genome Sequence of Fervidicella metallireducens Strain AeBT, an Iron-Reducing Thermoanaerobe from the Great Artesian Basin.</title>
        <authorList>
            <person name="Patel B.K."/>
        </authorList>
    </citation>
    <scope>NUCLEOTIDE SEQUENCE [LARGE SCALE GENOMIC DNA]</scope>
    <source>
        <strain evidence="4 5">AeB</strain>
    </source>
</reference>
<dbReference type="Pfam" id="PF00571">
    <property type="entry name" value="CBS"/>
    <property type="match status" value="2"/>
</dbReference>
<dbReference type="Proteomes" id="UP000019681">
    <property type="component" value="Unassembled WGS sequence"/>
</dbReference>
<dbReference type="SMART" id="SM00116">
    <property type="entry name" value="CBS"/>
    <property type="match status" value="2"/>
</dbReference>
<accession>A0A017RWN5</accession>
<comment type="caution">
    <text evidence="4">The sequence shown here is derived from an EMBL/GenBank/DDBJ whole genome shotgun (WGS) entry which is preliminary data.</text>
</comment>
<dbReference type="Gene3D" id="3.10.580.10">
    <property type="entry name" value="CBS-domain"/>
    <property type="match status" value="1"/>
</dbReference>
<name>A0A017RWN5_9CLOT</name>
<protein>
    <recommendedName>
        <fullName evidence="3">CBS domain-containing protein</fullName>
    </recommendedName>
</protein>
<dbReference type="STRING" id="1403537.Q428_04460"/>
<dbReference type="InterPro" id="IPR000644">
    <property type="entry name" value="CBS_dom"/>
</dbReference>
<dbReference type="RefSeq" id="WP_035378537.1">
    <property type="nucleotide sequence ID" value="NZ_AZQP01000009.1"/>
</dbReference>
<dbReference type="PROSITE" id="PS51371">
    <property type="entry name" value="CBS"/>
    <property type="match status" value="2"/>
</dbReference>
<keyword evidence="1 2" id="KW-0129">CBS domain</keyword>
<proteinExistence type="predicted"/>
<dbReference type="InterPro" id="IPR046342">
    <property type="entry name" value="CBS_dom_sf"/>
</dbReference>
<evidence type="ECO:0000256" key="1">
    <source>
        <dbReference type="ARBA" id="ARBA00023122"/>
    </source>
</evidence>
<evidence type="ECO:0000313" key="4">
    <source>
        <dbReference type="EMBL" id="EYE89057.1"/>
    </source>
</evidence>